<proteinExistence type="predicted"/>
<dbReference type="AlphaFoldDB" id="A0A428N5P8"/>
<organism evidence="2 3">
    <name type="scientific">Salibacterium salarium</name>
    <dbReference type="NCBI Taxonomy" id="284579"/>
    <lineage>
        <taxon>Bacteria</taxon>
        <taxon>Bacillati</taxon>
        <taxon>Bacillota</taxon>
        <taxon>Bacilli</taxon>
        <taxon>Bacillales</taxon>
        <taxon>Bacillaceae</taxon>
    </lineage>
</organism>
<dbReference type="Pfam" id="PF01522">
    <property type="entry name" value="Polysacc_deac_1"/>
    <property type="match status" value="1"/>
</dbReference>
<dbReference type="Gene3D" id="3.20.20.370">
    <property type="entry name" value="Glycoside hydrolase/deacetylase"/>
    <property type="match status" value="1"/>
</dbReference>
<dbReference type="PANTHER" id="PTHR10587">
    <property type="entry name" value="GLYCOSYL TRANSFERASE-RELATED"/>
    <property type="match status" value="1"/>
</dbReference>
<dbReference type="InterPro" id="IPR050248">
    <property type="entry name" value="Polysacc_deacetylase_ArnD"/>
</dbReference>
<dbReference type="GO" id="GO:0016810">
    <property type="term" value="F:hydrolase activity, acting on carbon-nitrogen (but not peptide) bonds"/>
    <property type="evidence" value="ECO:0007669"/>
    <property type="project" value="InterPro"/>
</dbReference>
<evidence type="ECO:0000313" key="3">
    <source>
        <dbReference type="Proteomes" id="UP000275076"/>
    </source>
</evidence>
<sequence length="211" mass="25276">MYDLKDDRWIKNLEQIRPNKKKVILTFDDGPSRQLPFILNVLQEKEAPAVFFWQSKLLYKQRPWNRVIQEGHQIQSHAHNHKLLKALTKKQQYKQIKNSVDHIEKITGTKVSFFRPPFGQYNETTMQILEEMNLIPVMWEISSFDWQYKMNPEMIIYNVVEHMKDGSIILLHELEQTRFVLPRLIDEIRNKGFEFSLLSKTKESDPDLHLK</sequence>
<dbReference type="InterPro" id="IPR011330">
    <property type="entry name" value="Glyco_hydro/deAcase_b/a-brl"/>
</dbReference>
<comment type="caution">
    <text evidence="2">The sequence shown here is derived from an EMBL/GenBank/DDBJ whole genome shotgun (WGS) entry which is preliminary data.</text>
</comment>
<evidence type="ECO:0000313" key="2">
    <source>
        <dbReference type="EMBL" id="RSL33676.1"/>
    </source>
</evidence>
<feature type="domain" description="NodB homology" evidence="1">
    <location>
        <begin position="21"/>
        <end position="196"/>
    </location>
</feature>
<dbReference type="PROSITE" id="PS51677">
    <property type="entry name" value="NODB"/>
    <property type="match status" value="1"/>
</dbReference>
<keyword evidence="3" id="KW-1185">Reference proteome</keyword>
<reference evidence="2 3" key="1">
    <citation type="submission" date="2018-10" db="EMBL/GenBank/DDBJ databases">
        <title>Draft genome sequence of Bacillus salarius IM0101, isolated from a hypersaline soil in Inner Mongolia, China.</title>
        <authorList>
            <person name="Yamprayoonswat W."/>
            <person name="Boonvisut S."/>
            <person name="Jumpathong W."/>
            <person name="Sittihan S."/>
            <person name="Ruangsuj P."/>
            <person name="Wanthongcharoen S."/>
            <person name="Thongpramul N."/>
            <person name="Pimmason S."/>
            <person name="Yu B."/>
            <person name="Yasawong M."/>
        </authorList>
    </citation>
    <scope>NUCLEOTIDE SEQUENCE [LARGE SCALE GENOMIC DNA]</scope>
    <source>
        <strain evidence="2 3">IM0101</strain>
    </source>
</reference>
<gene>
    <name evidence="2" type="ORF">D7Z54_08225</name>
</gene>
<dbReference type="EMBL" id="RBVX01000006">
    <property type="protein sequence ID" value="RSL33676.1"/>
    <property type="molecule type" value="Genomic_DNA"/>
</dbReference>
<protein>
    <submittedName>
        <fullName evidence="2">Polysaccharide deacetylase family protein</fullName>
    </submittedName>
</protein>
<dbReference type="OrthoDB" id="9812065at2"/>
<dbReference type="GO" id="GO:0005975">
    <property type="term" value="P:carbohydrate metabolic process"/>
    <property type="evidence" value="ECO:0007669"/>
    <property type="project" value="InterPro"/>
</dbReference>
<dbReference type="InterPro" id="IPR002509">
    <property type="entry name" value="NODB_dom"/>
</dbReference>
<dbReference type="CDD" id="cd10917">
    <property type="entry name" value="CE4_NodB_like_6s_7s"/>
    <property type="match status" value="1"/>
</dbReference>
<dbReference type="RefSeq" id="WP_125555361.1">
    <property type="nucleotide sequence ID" value="NZ_RBVX01000006.1"/>
</dbReference>
<accession>A0A428N5P8</accession>
<name>A0A428N5P8_9BACI</name>
<dbReference type="SUPFAM" id="SSF88713">
    <property type="entry name" value="Glycoside hydrolase/deacetylase"/>
    <property type="match status" value="1"/>
</dbReference>
<dbReference type="Proteomes" id="UP000275076">
    <property type="component" value="Unassembled WGS sequence"/>
</dbReference>
<evidence type="ECO:0000259" key="1">
    <source>
        <dbReference type="PROSITE" id="PS51677"/>
    </source>
</evidence>